<dbReference type="SUPFAM" id="SSF69318">
    <property type="entry name" value="Integrin alpha N-terminal domain"/>
    <property type="match status" value="1"/>
</dbReference>
<organism evidence="2 3">
    <name type="scientific">Flaviflexus salsibiostraticola</name>
    <dbReference type="NCBI Taxonomy" id="1282737"/>
    <lineage>
        <taxon>Bacteria</taxon>
        <taxon>Bacillati</taxon>
        <taxon>Actinomycetota</taxon>
        <taxon>Actinomycetes</taxon>
        <taxon>Actinomycetales</taxon>
        <taxon>Actinomycetaceae</taxon>
        <taxon>Flaviflexus</taxon>
    </lineage>
</organism>
<accession>A0A3S8Z9P6</accession>
<reference evidence="2 3" key="1">
    <citation type="submission" date="2018-12" db="EMBL/GenBank/DDBJ databases">
        <title>Complete genome sequence of Flaviflexus salsibiostraticola KCTC 33148.</title>
        <authorList>
            <person name="Bae J.-W."/>
        </authorList>
    </citation>
    <scope>NUCLEOTIDE SEQUENCE [LARGE SCALE GENOMIC DNA]</scope>
    <source>
        <strain evidence="2 3">KCTC 33148</strain>
    </source>
</reference>
<feature type="chain" id="PRO_5019438289" description="VCBS repeat-containing protein" evidence="1">
    <location>
        <begin position="26"/>
        <end position="500"/>
    </location>
</feature>
<dbReference type="OrthoDB" id="9764271at2"/>
<dbReference type="RefSeq" id="WP_126040684.1">
    <property type="nucleotide sequence ID" value="NZ_CP034438.1"/>
</dbReference>
<keyword evidence="3" id="KW-1185">Reference proteome</keyword>
<evidence type="ECO:0000313" key="2">
    <source>
        <dbReference type="EMBL" id="AZN30174.1"/>
    </source>
</evidence>
<keyword evidence="1" id="KW-0732">Signal</keyword>
<evidence type="ECO:0000313" key="3">
    <source>
        <dbReference type="Proteomes" id="UP000270021"/>
    </source>
</evidence>
<feature type="signal peptide" evidence="1">
    <location>
        <begin position="1"/>
        <end position="25"/>
    </location>
</feature>
<evidence type="ECO:0008006" key="4">
    <source>
        <dbReference type="Google" id="ProtNLM"/>
    </source>
</evidence>
<dbReference type="InterPro" id="IPR028994">
    <property type="entry name" value="Integrin_alpha_N"/>
</dbReference>
<name>A0A3S8Z9P6_9ACTO</name>
<dbReference type="KEGG" id="fsl:EJO69_07520"/>
<protein>
    <recommendedName>
        <fullName evidence="4">VCBS repeat-containing protein</fullName>
    </recommendedName>
</protein>
<proteinExistence type="predicted"/>
<sequence length="500" mass="54221">MAARIIFTVLALIAAVFAPASSAGAADAKNFDPGYIISDSEFYDWDSMTAPQVQSFLEGVNPNCVAGTDGTPCLQDYTENTPDTPARSGCAAHVGRTGEVASKIIADVAKECRINPQVFIVLLQKEQGLVLATGSQLTPQRYERATGLSCPDGPDGQPICDPAHGGFYKQVRGAGERYNDYRDKPTMYKNYRPGQTWNIMYHPNSTCGTGPVYIENMATTLLYTYTPYQPNRAALDNLYGSGDACSSYGNRNFWRYYTDWFGNPTADNCMTTGTCQFFLVNDWTTTQARLGVRITNAPAGTPLAGTWASGAPESVGVRADANMYLRTDHYSGPASIVYRYGRVGDDVFVGDWNGDGIDTPAVRRGNTWYLTNTVGAAYADIKFTFGRVGDTVLIGDWNGDGIDTPAVRRGNTVFQSNSFDGGIADHTYSYGRTADEVIVGDWNGDGMDTLGVRRGNTYYLKNTTTGGVADIVVNYGRATDRVVVGDWNGDGIDTLGVYRP</sequence>
<dbReference type="EMBL" id="CP034438">
    <property type="protein sequence ID" value="AZN30174.1"/>
    <property type="molecule type" value="Genomic_DNA"/>
</dbReference>
<dbReference type="AlphaFoldDB" id="A0A3S8Z9P6"/>
<gene>
    <name evidence="2" type="ORF">EJO69_07520</name>
</gene>
<evidence type="ECO:0000256" key="1">
    <source>
        <dbReference type="SAM" id="SignalP"/>
    </source>
</evidence>
<dbReference type="Proteomes" id="UP000270021">
    <property type="component" value="Chromosome"/>
</dbReference>